<gene>
    <name evidence="1" type="ORF">COB21_01610</name>
</gene>
<dbReference type="Proteomes" id="UP000218775">
    <property type="component" value="Unassembled WGS sequence"/>
</dbReference>
<proteinExistence type="predicted"/>
<name>A0A2A4X6J3_UNCAE</name>
<dbReference type="AlphaFoldDB" id="A0A2A4X6J3"/>
<evidence type="ECO:0000313" key="2">
    <source>
        <dbReference type="Proteomes" id="UP000218775"/>
    </source>
</evidence>
<dbReference type="EMBL" id="NVUK01000008">
    <property type="protein sequence ID" value="PCI78190.1"/>
    <property type="molecule type" value="Genomic_DNA"/>
</dbReference>
<accession>A0A2A4X6J3</accession>
<protein>
    <submittedName>
        <fullName evidence="1">Uncharacterized protein</fullName>
    </submittedName>
</protein>
<comment type="caution">
    <text evidence="1">The sequence shown here is derived from an EMBL/GenBank/DDBJ whole genome shotgun (WGS) entry which is preliminary data.</text>
</comment>
<organism evidence="1 2">
    <name type="scientific">Aerophobetes bacterium</name>
    <dbReference type="NCBI Taxonomy" id="2030807"/>
    <lineage>
        <taxon>Bacteria</taxon>
        <taxon>Candidatus Aerophobota</taxon>
    </lineage>
</organism>
<reference evidence="2" key="1">
    <citation type="submission" date="2017-08" db="EMBL/GenBank/DDBJ databases">
        <title>A dynamic microbial community with high functional redundancy inhabits the cold, oxic subseafloor aquifer.</title>
        <authorList>
            <person name="Tully B.J."/>
            <person name="Wheat C.G."/>
            <person name="Glazer B.T."/>
            <person name="Huber J.A."/>
        </authorList>
    </citation>
    <scope>NUCLEOTIDE SEQUENCE [LARGE SCALE GENOMIC DNA]</scope>
</reference>
<evidence type="ECO:0000313" key="1">
    <source>
        <dbReference type="EMBL" id="PCI78190.1"/>
    </source>
</evidence>
<sequence>MTDDRMTKEIFTKLYDDDFDLTNAVIAIAREQISHGKDDVKISKILKDIEKKIEEAALAQEANEDGSQKEE</sequence>